<evidence type="ECO:0000256" key="2">
    <source>
        <dbReference type="ARBA" id="ARBA00004496"/>
    </source>
</evidence>
<dbReference type="PANTHER" id="PTHR10758">
    <property type="entry name" value="26S PROTEASOME NON-ATPASE REGULATORY SUBUNIT 3/COP9 SIGNALOSOME COMPLEX SUBUNIT 3"/>
    <property type="match status" value="1"/>
</dbReference>
<evidence type="ECO:0000313" key="7">
    <source>
        <dbReference type="Proteomes" id="UP001459277"/>
    </source>
</evidence>
<evidence type="ECO:0000256" key="4">
    <source>
        <dbReference type="ARBA" id="ARBA00023242"/>
    </source>
</evidence>
<comment type="subcellular location">
    <subcellularLocation>
        <location evidence="2">Cytoplasm</location>
    </subcellularLocation>
    <subcellularLocation>
        <location evidence="1">Nucleus</location>
    </subcellularLocation>
</comment>
<dbReference type="GO" id="GO:0008180">
    <property type="term" value="C:COP9 signalosome"/>
    <property type="evidence" value="ECO:0007669"/>
    <property type="project" value="TreeGrafter"/>
</dbReference>
<dbReference type="AlphaFoldDB" id="A0AAW2BJD5"/>
<gene>
    <name evidence="6" type="ORF">SO802_034762</name>
</gene>
<keyword evidence="7" id="KW-1185">Reference proteome</keyword>
<comment type="caution">
    <text evidence="6">The sequence shown here is derived from an EMBL/GenBank/DDBJ whole genome shotgun (WGS) entry which is preliminary data.</text>
</comment>
<dbReference type="Proteomes" id="UP001459277">
    <property type="component" value="Unassembled WGS sequence"/>
</dbReference>
<evidence type="ECO:0000313" key="6">
    <source>
        <dbReference type="EMBL" id="KAK9985237.1"/>
    </source>
</evidence>
<accession>A0AAW2BJD5</accession>
<evidence type="ECO:0000259" key="5">
    <source>
        <dbReference type="Pfam" id="PF01399"/>
    </source>
</evidence>
<keyword evidence="4" id="KW-0539">Nucleus</keyword>
<sequence>MLGSVVAFWWWSESVAGISVADWLLGFRSSWQITVGGGFGGFQWQWVCDCLLRWVEILGLSCGRRLLALDQNLGLVEQVVSSMYKQNIQRLSQTSLILSLEDIANEVQLNNPKTPEMHVL</sequence>
<dbReference type="EMBL" id="JAZDWU010000012">
    <property type="protein sequence ID" value="KAK9985237.1"/>
    <property type="molecule type" value="Genomic_DNA"/>
</dbReference>
<dbReference type="GO" id="GO:0005737">
    <property type="term" value="C:cytoplasm"/>
    <property type="evidence" value="ECO:0007669"/>
    <property type="project" value="UniProtKB-SubCell"/>
</dbReference>
<organism evidence="6 7">
    <name type="scientific">Lithocarpus litseifolius</name>
    <dbReference type="NCBI Taxonomy" id="425828"/>
    <lineage>
        <taxon>Eukaryota</taxon>
        <taxon>Viridiplantae</taxon>
        <taxon>Streptophyta</taxon>
        <taxon>Embryophyta</taxon>
        <taxon>Tracheophyta</taxon>
        <taxon>Spermatophyta</taxon>
        <taxon>Magnoliopsida</taxon>
        <taxon>eudicotyledons</taxon>
        <taxon>Gunneridae</taxon>
        <taxon>Pentapetalae</taxon>
        <taxon>rosids</taxon>
        <taxon>fabids</taxon>
        <taxon>Fagales</taxon>
        <taxon>Fagaceae</taxon>
        <taxon>Lithocarpus</taxon>
    </lineage>
</organism>
<dbReference type="InterPro" id="IPR050756">
    <property type="entry name" value="CSN3"/>
</dbReference>
<name>A0AAW2BJD5_9ROSI</name>
<proteinExistence type="predicted"/>
<evidence type="ECO:0000256" key="1">
    <source>
        <dbReference type="ARBA" id="ARBA00004123"/>
    </source>
</evidence>
<dbReference type="Pfam" id="PF01399">
    <property type="entry name" value="PCI"/>
    <property type="match status" value="1"/>
</dbReference>
<dbReference type="GO" id="GO:0006511">
    <property type="term" value="P:ubiquitin-dependent protein catabolic process"/>
    <property type="evidence" value="ECO:0007669"/>
    <property type="project" value="TreeGrafter"/>
</dbReference>
<reference evidence="6 7" key="1">
    <citation type="submission" date="2024-01" db="EMBL/GenBank/DDBJ databases">
        <title>A telomere-to-telomere, gap-free genome of sweet tea (Lithocarpus litseifolius).</title>
        <authorList>
            <person name="Zhou J."/>
        </authorList>
    </citation>
    <scope>NUCLEOTIDE SEQUENCE [LARGE SCALE GENOMIC DNA]</scope>
    <source>
        <strain evidence="6">Zhou-2022a</strain>
        <tissue evidence="6">Leaf</tissue>
    </source>
</reference>
<protein>
    <recommendedName>
        <fullName evidence="5">PCI domain-containing protein</fullName>
    </recommendedName>
</protein>
<evidence type="ECO:0000256" key="3">
    <source>
        <dbReference type="ARBA" id="ARBA00022490"/>
    </source>
</evidence>
<feature type="domain" description="PCI" evidence="5">
    <location>
        <begin position="65"/>
        <end position="112"/>
    </location>
</feature>
<dbReference type="PANTHER" id="PTHR10758:SF1">
    <property type="entry name" value="COP9 SIGNALOSOME COMPLEX SUBUNIT 3"/>
    <property type="match status" value="1"/>
</dbReference>
<dbReference type="InterPro" id="IPR000717">
    <property type="entry name" value="PCI_dom"/>
</dbReference>
<keyword evidence="3" id="KW-0963">Cytoplasm</keyword>